<dbReference type="EMBL" id="CAEZWU010000059">
    <property type="protein sequence ID" value="CAB4665377.1"/>
    <property type="molecule type" value="Genomic_DNA"/>
</dbReference>
<organism evidence="9">
    <name type="scientific">freshwater metagenome</name>
    <dbReference type="NCBI Taxonomy" id="449393"/>
    <lineage>
        <taxon>unclassified sequences</taxon>
        <taxon>metagenomes</taxon>
        <taxon>ecological metagenomes</taxon>
    </lineage>
</organism>
<dbReference type="NCBIfam" id="TIGR00516">
    <property type="entry name" value="acpS"/>
    <property type="match status" value="1"/>
</dbReference>
<name>A0A6J6FPP5_9ZZZZ</name>
<evidence type="ECO:0000313" key="10">
    <source>
        <dbReference type="EMBL" id="CAB4665377.1"/>
    </source>
</evidence>
<keyword evidence="4" id="KW-0276">Fatty acid metabolism</keyword>
<evidence type="ECO:0000256" key="3">
    <source>
        <dbReference type="ARBA" id="ARBA00022723"/>
    </source>
</evidence>
<keyword evidence="3" id="KW-0479">Metal-binding</keyword>
<keyword evidence="5" id="KW-0460">Magnesium</keyword>
<evidence type="ECO:0000256" key="2">
    <source>
        <dbReference type="ARBA" id="ARBA00022679"/>
    </source>
</evidence>
<reference evidence="9" key="1">
    <citation type="submission" date="2020-05" db="EMBL/GenBank/DDBJ databases">
        <authorList>
            <person name="Chiriac C."/>
            <person name="Salcher M."/>
            <person name="Ghai R."/>
            <person name="Kavagutti S V."/>
        </authorList>
    </citation>
    <scope>NUCLEOTIDE SEQUENCE</scope>
</reference>
<evidence type="ECO:0000256" key="6">
    <source>
        <dbReference type="ARBA" id="ARBA00023098"/>
    </source>
</evidence>
<dbReference type="EMBL" id="CAEZUN010000004">
    <property type="protein sequence ID" value="CAB4591056.1"/>
    <property type="molecule type" value="Genomic_DNA"/>
</dbReference>
<dbReference type="GO" id="GO:0006633">
    <property type="term" value="P:fatty acid biosynthetic process"/>
    <property type="evidence" value="ECO:0007669"/>
    <property type="project" value="UniProtKB-KW"/>
</dbReference>
<dbReference type="NCBIfam" id="TIGR00556">
    <property type="entry name" value="pantethn_trn"/>
    <property type="match status" value="1"/>
</dbReference>
<keyword evidence="7" id="KW-0275">Fatty acid biosynthesis</keyword>
<dbReference type="SUPFAM" id="SSF56214">
    <property type="entry name" value="4'-phosphopantetheinyl transferase"/>
    <property type="match status" value="1"/>
</dbReference>
<evidence type="ECO:0000259" key="8">
    <source>
        <dbReference type="Pfam" id="PF01648"/>
    </source>
</evidence>
<keyword evidence="1" id="KW-0444">Lipid biosynthesis</keyword>
<keyword evidence="6" id="KW-0443">Lipid metabolism</keyword>
<feature type="domain" description="4'-phosphopantetheinyl transferase" evidence="8">
    <location>
        <begin position="3"/>
        <end position="116"/>
    </location>
</feature>
<sequence>MIGLGIDAVSVPRFRDALERTPTLKTRVFTAQELDSLATRKDLAPGLAARFAVREATMKALGVGLGAFDLQDVSIRSRTSGAPELIVTGRAAEIASQQGVSSWHVSLSHTHDMAVAVVASH</sequence>
<dbReference type="InterPro" id="IPR002582">
    <property type="entry name" value="ACPS"/>
</dbReference>
<keyword evidence="2" id="KW-0808">Transferase</keyword>
<evidence type="ECO:0000256" key="5">
    <source>
        <dbReference type="ARBA" id="ARBA00022842"/>
    </source>
</evidence>
<accession>A0A6J6FPP5</accession>
<dbReference type="HAMAP" id="MF_00101">
    <property type="entry name" value="AcpS"/>
    <property type="match status" value="1"/>
</dbReference>
<dbReference type="InterPro" id="IPR037143">
    <property type="entry name" value="4-PPantetheinyl_Trfase_dom_sf"/>
</dbReference>
<proteinExistence type="inferred from homology"/>
<dbReference type="AlphaFoldDB" id="A0A6J6FPP5"/>
<dbReference type="GO" id="GO:0000287">
    <property type="term" value="F:magnesium ion binding"/>
    <property type="evidence" value="ECO:0007669"/>
    <property type="project" value="InterPro"/>
</dbReference>
<dbReference type="InterPro" id="IPR004568">
    <property type="entry name" value="Ppantetheine-prot_Trfase_dom"/>
</dbReference>
<dbReference type="NCBIfam" id="NF000832">
    <property type="entry name" value="PRK00070.3-2"/>
    <property type="match status" value="1"/>
</dbReference>
<dbReference type="GO" id="GO:0008897">
    <property type="term" value="F:holo-[acyl-carrier-protein] synthase activity"/>
    <property type="evidence" value="ECO:0007669"/>
    <property type="project" value="InterPro"/>
</dbReference>
<evidence type="ECO:0000256" key="4">
    <source>
        <dbReference type="ARBA" id="ARBA00022832"/>
    </source>
</evidence>
<dbReference type="InterPro" id="IPR008278">
    <property type="entry name" value="4-PPantetheinyl_Trfase_dom"/>
</dbReference>
<gene>
    <name evidence="9" type="ORF">UFOPK1826_00061</name>
    <name evidence="10" type="ORF">UFOPK2292_00526</name>
</gene>
<evidence type="ECO:0000256" key="1">
    <source>
        <dbReference type="ARBA" id="ARBA00022516"/>
    </source>
</evidence>
<dbReference type="Gene3D" id="3.90.470.20">
    <property type="entry name" value="4'-phosphopantetheinyl transferase domain"/>
    <property type="match status" value="1"/>
</dbReference>
<protein>
    <submittedName>
        <fullName evidence="9">Unannotated protein</fullName>
    </submittedName>
</protein>
<dbReference type="Pfam" id="PF01648">
    <property type="entry name" value="ACPS"/>
    <property type="match status" value="1"/>
</dbReference>
<evidence type="ECO:0000313" key="9">
    <source>
        <dbReference type="EMBL" id="CAB4591056.1"/>
    </source>
</evidence>
<evidence type="ECO:0000256" key="7">
    <source>
        <dbReference type="ARBA" id="ARBA00023160"/>
    </source>
</evidence>